<keyword evidence="5" id="KW-0175">Coiled coil</keyword>
<dbReference type="Pfam" id="PF00628">
    <property type="entry name" value="PHD"/>
    <property type="match status" value="1"/>
</dbReference>
<dbReference type="Pfam" id="PF05380">
    <property type="entry name" value="Peptidase_A17"/>
    <property type="match status" value="1"/>
</dbReference>
<evidence type="ECO:0000256" key="4">
    <source>
        <dbReference type="PROSITE-ProRule" id="PRU00146"/>
    </source>
</evidence>
<evidence type="ECO:0000256" key="3">
    <source>
        <dbReference type="ARBA" id="ARBA00022833"/>
    </source>
</evidence>
<dbReference type="PANTHER" id="PTHR47331:SF1">
    <property type="entry name" value="GAG-LIKE PROTEIN"/>
    <property type="match status" value="1"/>
</dbReference>
<dbReference type="InterPro" id="IPR011011">
    <property type="entry name" value="Znf_FYVE_PHD"/>
</dbReference>
<dbReference type="InterPro" id="IPR036397">
    <property type="entry name" value="RNaseH_sf"/>
</dbReference>
<feature type="compositionally biased region" description="Polar residues" evidence="6">
    <location>
        <begin position="589"/>
        <end position="606"/>
    </location>
</feature>
<evidence type="ECO:0000256" key="1">
    <source>
        <dbReference type="ARBA" id="ARBA00022723"/>
    </source>
</evidence>
<evidence type="ECO:0000313" key="9">
    <source>
        <dbReference type="EnsemblMetazoa" id="AALFPA23_003698.P4262"/>
    </source>
</evidence>
<evidence type="ECO:0000259" key="8">
    <source>
        <dbReference type="PROSITE" id="PS50994"/>
    </source>
</evidence>
<evidence type="ECO:0000259" key="7">
    <source>
        <dbReference type="PROSITE" id="PS50016"/>
    </source>
</evidence>
<dbReference type="InterPro" id="IPR005312">
    <property type="entry name" value="DUF1759"/>
</dbReference>
<protein>
    <submittedName>
        <fullName evidence="9">Uncharacterized protein</fullName>
    </submittedName>
</protein>
<reference evidence="9" key="2">
    <citation type="submission" date="2025-05" db="UniProtKB">
        <authorList>
            <consortium name="EnsemblMetazoa"/>
        </authorList>
    </citation>
    <scope>IDENTIFICATION</scope>
    <source>
        <strain evidence="9">Foshan</strain>
    </source>
</reference>
<dbReference type="PROSITE" id="PS50016">
    <property type="entry name" value="ZF_PHD_2"/>
    <property type="match status" value="1"/>
</dbReference>
<dbReference type="SUPFAM" id="SSF56672">
    <property type="entry name" value="DNA/RNA polymerases"/>
    <property type="match status" value="1"/>
</dbReference>
<name>A0ABM1XXA3_AEDAL</name>
<dbReference type="PROSITE" id="PS50994">
    <property type="entry name" value="INTEGRASE"/>
    <property type="match status" value="1"/>
</dbReference>
<dbReference type="Pfam" id="PF03564">
    <property type="entry name" value="DUF1759"/>
    <property type="match status" value="1"/>
</dbReference>
<dbReference type="InterPro" id="IPR043502">
    <property type="entry name" value="DNA/RNA_pol_sf"/>
</dbReference>
<dbReference type="Gene3D" id="3.30.40.10">
    <property type="entry name" value="Zinc/RING finger domain, C3HC4 (zinc finger)"/>
    <property type="match status" value="1"/>
</dbReference>
<dbReference type="GeneID" id="134286269"/>
<evidence type="ECO:0000256" key="6">
    <source>
        <dbReference type="SAM" id="MobiDB-lite"/>
    </source>
</evidence>
<dbReference type="Proteomes" id="UP000069940">
    <property type="component" value="Unassembled WGS sequence"/>
</dbReference>
<dbReference type="CDD" id="cd15517">
    <property type="entry name" value="PHD_TCF19_like"/>
    <property type="match status" value="1"/>
</dbReference>
<dbReference type="InterPro" id="IPR013083">
    <property type="entry name" value="Znf_RING/FYVE/PHD"/>
</dbReference>
<dbReference type="InterPro" id="IPR019787">
    <property type="entry name" value="Znf_PHD-finger"/>
</dbReference>
<feature type="coiled-coil region" evidence="5">
    <location>
        <begin position="116"/>
        <end position="183"/>
    </location>
</feature>
<dbReference type="Gene3D" id="3.30.420.10">
    <property type="entry name" value="Ribonuclease H-like superfamily/Ribonuclease H"/>
    <property type="match status" value="1"/>
</dbReference>
<organism evidence="9 10">
    <name type="scientific">Aedes albopictus</name>
    <name type="common">Asian tiger mosquito</name>
    <name type="synonym">Stegomyia albopicta</name>
    <dbReference type="NCBI Taxonomy" id="7160"/>
    <lineage>
        <taxon>Eukaryota</taxon>
        <taxon>Metazoa</taxon>
        <taxon>Ecdysozoa</taxon>
        <taxon>Arthropoda</taxon>
        <taxon>Hexapoda</taxon>
        <taxon>Insecta</taxon>
        <taxon>Pterygota</taxon>
        <taxon>Neoptera</taxon>
        <taxon>Endopterygota</taxon>
        <taxon>Diptera</taxon>
        <taxon>Nematocera</taxon>
        <taxon>Culicoidea</taxon>
        <taxon>Culicidae</taxon>
        <taxon>Culicinae</taxon>
        <taxon>Aedini</taxon>
        <taxon>Aedes</taxon>
        <taxon>Stegomyia</taxon>
    </lineage>
</organism>
<keyword evidence="2 4" id="KW-0863">Zinc-finger</keyword>
<dbReference type="SUPFAM" id="SSF57903">
    <property type="entry name" value="FYVE/PHD zinc finger"/>
    <property type="match status" value="1"/>
</dbReference>
<proteinExistence type="predicted"/>
<dbReference type="SUPFAM" id="SSF53098">
    <property type="entry name" value="Ribonuclease H-like"/>
    <property type="match status" value="1"/>
</dbReference>
<dbReference type="EnsemblMetazoa" id="AALFPA23_003698.R4262">
    <property type="protein sequence ID" value="AALFPA23_003698.P4262"/>
    <property type="gene ID" value="AALFPA23_003698"/>
</dbReference>
<feature type="region of interest" description="Disordered" evidence="6">
    <location>
        <begin position="589"/>
        <end position="608"/>
    </location>
</feature>
<dbReference type="PANTHER" id="PTHR47331">
    <property type="entry name" value="PHD-TYPE DOMAIN-CONTAINING PROTEIN"/>
    <property type="match status" value="1"/>
</dbReference>
<feature type="domain" description="PHD-type" evidence="7">
    <location>
        <begin position="9"/>
        <end position="59"/>
    </location>
</feature>
<dbReference type="InterPro" id="IPR008042">
    <property type="entry name" value="Retrotrans_Pao"/>
</dbReference>
<evidence type="ECO:0000256" key="5">
    <source>
        <dbReference type="SAM" id="Coils"/>
    </source>
</evidence>
<dbReference type="RefSeq" id="XP_062703841.1">
    <property type="nucleotide sequence ID" value="XM_062847857.1"/>
</dbReference>
<dbReference type="InterPro" id="IPR012337">
    <property type="entry name" value="RNaseH-like_sf"/>
</dbReference>
<dbReference type="InterPro" id="IPR001584">
    <property type="entry name" value="Integrase_cat-core"/>
</dbReference>
<feature type="domain" description="Integrase catalytic" evidence="8">
    <location>
        <begin position="1702"/>
        <end position="1888"/>
    </location>
</feature>
<keyword evidence="10" id="KW-1185">Reference proteome</keyword>
<keyword evidence="1" id="KW-0479">Metal-binding</keyword>
<dbReference type="SMART" id="SM00249">
    <property type="entry name" value="PHD"/>
    <property type="match status" value="1"/>
</dbReference>
<sequence>MEEHRKTAGYSCKSCTRPDTDDEKWVACDSCKLWEHFTCAGVDDSVKNRLYLCNECQSKEAVPAASSSHNFKPPPSEGRSLRSSTARSGLKPLNKVTQLASQFSRSANSTTSSTRAARLQAQMKLVEEEQLLKEQELEAQEAMRKKEMEEEERRLEERKALLEEEARLRQRKLQEEKEFQKKQQMIRKESLEKKNTLARQLSECSSRAASIPDSEQQVAIWLQQCSPDPLVEELDSLAIGSRTQEPLIRSNLLRSAGDQRPIVIDPARVTRDALQQPIPRNSIEAPENHRTEGVQDCSRIRGQEALRHQNVVNQSQTDRRVDTDFHSYSANRPLLNTADTGRRSPVVTVGPDRNECDPCLLQQPHTNPEIVSLPVVLNASQLASRQVMGKELPPFSGNPEDWPIFICSFEHSTAACGYTDAENLIRLQRCLKGHALESVRSRLLLPSSVPQVINTLRTLYGRPELLIRTLIEKVRCTPSPRHDRLETVVEFGLVVQNLVDHLKAAKQYTHLSNPILMQELVEKLPGSLKMDWAIYQSRQPYAMLATFGDFMTGLLEAASQVTFEIPSQSRNIRGEQRRPKEKGLLYAHSTMSGSSLEPTNSVSNPRKSGKPCAACEREGHRVADCNQFKSLNNDERWQVVHQRGLCCTCLNGHGKWPCRSWQGCGFEGCREKHHTLLHPNAIQPSINVPVNNIMQKGVFSPMFRVLPVVLYAGALREIIFAFVDEGSSTTFLEEAVADRLGLSGPVEPLTLQWTGNVTREEQKSRRVQMEISGEENFNLHKLCEVRTVSCLVLPTQSMKYSELCVRYPHLRGLPLKDYESIQPKLLIGLDNLRLVVPLKVREGGPTDPIAAKCRLGWSIYGCAKDTSTPRAVVHFHAATPADSDRQLNDQLRDYFALEDAGICEKRELLESNEEKRAREILQQTTRRTKQGFETGLLWRNDDPDFPDSYPMAVRRLKALERKLAKDPWLQERVCEQISEYLQKGYAHKATPSELTNADRKRVWFLPLSVVVHPRKPNKVRLVWDAAATVNGVSFNSKLLKGPDLLTPLPSVLSRFRQFPVAICGDIKEMFHQLSIRKEDRLAQCFLWRNNPAHPIQVFVMDVATFGATCSPASAQYISILAEEFAVIYPRAAAAIVKNHYVDDYLDSFISVEDAVDVVKEVKLVHSLGGFEIRGFRSNSMDFLREIGEPAACEPKNLILERCSTIESVLGMSWDPATDCFSYSFNLRDDMRSILDEGYVPTKREVLKVVMSLFDPLGLVSHFLVHGKVIIQGTWAAGTGWDEPINKDLNQKWRQWVELFPKLNELKISRCYFSSFPSSIDDLQVHIFVDASDIAYSCVVYFRLLHEGRVQTALVGAKSKVAPIKTLSTPRLELKAAVLGVRFVAAMLEYHSLPVCSRFFWSDSSTVLAWIRSDHRKFHKFVSVRVGEILTLSEPQEWRWVQSKLNVSDDATKWKDGPNLDCKSPWLNGPTFLHLDEAAWPEQRFATTTHEELRIVQTHWNREFVVDYSRFNNWTRLQRTIAYVIRFMNSLRRRNVGQNLRLETLTQEELSSAEVLLWKMAQEEVYPEERSVLIKTLGIPNSKHATVPRTSPIYKTWPYMDDQGILRMRGRIEAANYLPFGARYPVILPKQHPVTTLIVGWFHRLYRHANRETVINELRQRFEIANMRSIVQKVAKNCAWCRINKASPKPPVMAPLPKERLEPYVRPFTYVGLDYFGPVLVKVGRSQAKRWIALFTCLSVRAVHMEVVHSLSTESCIMAIRRFVSRRGSPAVFYSDNGTCFQGANKQLLEEIAARNEAIACTFTNADTKWKFIPPATPHMGGVWERLVRSVKTAIGSALEHPRKPNDETLETIIYEAEALVNARPLTYIPLESADQESLTPNHFLLGSSTGNKIGTTEVSGYATLRSSWKMAQHIVGEF</sequence>
<evidence type="ECO:0000313" key="10">
    <source>
        <dbReference type="Proteomes" id="UP000069940"/>
    </source>
</evidence>
<feature type="region of interest" description="Disordered" evidence="6">
    <location>
        <begin position="63"/>
        <end position="95"/>
    </location>
</feature>
<evidence type="ECO:0000256" key="2">
    <source>
        <dbReference type="ARBA" id="ARBA00022771"/>
    </source>
</evidence>
<accession>A0ABM1XXA3</accession>
<keyword evidence="3" id="KW-0862">Zinc</keyword>
<reference evidence="10" key="1">
    <citation type="journal article" date="2015" name="Proc. Natl. Acad. Sci. U.S.A.">
        <title>Genome sequence of the Asian Tiger mosquito, Aedes albopictus, reveals insights into its biology, genetics, and evolution.</title>
        <authorList>
            <person name="Chen X.G."/>
            <person name="Jiang X."/>
            <person name="Gu J."/>
            <person name="Xu M."/>
            <person name="Wu Y."/>
            <person name="Deng Y."/>
            <person name="Zhang C."/>
            <person name="Bonizzoni M."/>
            <person name="Dermauw W."/>
            <person name="Vontas J."/>
            <person name="Armbruster P."/>
            <person name="Huang X."/>
            <person name="Yang Y."/>
            <person name="Zhang H."/>
            <person name="He W."/>
            <person name="Peng H."/>
            <person name="Liu Y."/>
            <person name="Wu K."/>
            <person name="Chen J."/>
            <person name="Lirakis M."/>
            <person name="Topalis P."/>
            <person name="Van Leeuwen T."/>
            <person name="Hall A.B."/>
            <person name="Jiang X."/>
            <person name="Thorpe C."/>
            <person name="Mueller R.L."/>
            <person name="Sun C."/>
            <person name="Waterhouse R.M."/>
            <person name="Yan G."/>
            <person name="Tu Z.J."/>
            <person name="Fang X."/>
            <person name="James A.A."/>
        </authorList>
    </citation>
    <scope>NUCLEOTIDE SEQUENCE [LARGE SCALE GENOMIC DNA]</scope>
    <source>
        <strain evidence="10">Foshan</strain>
    </source>
</reference>
<dbReference type="InterPro" id="IPR001965">
    <property type="entry name" value="Znf_PHD"/>
</dbReference>